<feature type="domain" description="THIF-type NAD/FAD binding fold" evidence="6">
    <location>
        <begin position="376"/>
        <end position="436"/>
    </location>
</feature>
<dbReference type="Gene3D" id="3.40.140.10">
    <property type="entry name" value="Cytidine Deaminase, domain 2"/>
    <property type="match status" value="1"/>
</dbReference>
<dbReference type="GO" id="GO:0008641">
    <property type="term" value="F:ubiquitin-like modifier activating enzyme activity"/>
    <property type="evidence" value="ECO:0007669"/>
    <property type="project" value="InterPro"/>
</dbReference>
<dbReference type="SUPFAM" id="SSF102712">
    <property type="entry name" value="JAB1/MPN domain"/>
    <property type="match status" value="1"/>
</dbReference>
<dbReference type="PATRIC" id="fig|128780.6.peg.1894"/>
<dbReference type="InterPro" id="IPR035985">
    <property type="entry name" value="Ubiquitin-activating_enz"/>
</dbReference>
<dbReference type="Pfam" id="PF14457">
    <property type="entry name" value="Prok-E2_A"/>
    <property type="match status" value="1"/>
</dbReference>
<dbReference type="SUPFAM" id="SSF69572">
    <property type="entry name" value="Activating enzymes of the ubiquitin-like proteins"/>
    <property type="match status" value="1"/>
</dbReference>
<dbReference type="Pfam" id="PF14464">
    <property type="entry name" value="Prok-JAB"/>
    <property type="match status" value="1"/>
</dbReference>
<protein>
    <submittedName>
        <fullName evidence="8">Thiamine biosynthesis protein ThiF</fullName>
    </submittedName>
</protein>
<dbReference type="InterPro" id="IPR032865">
    <property type="entry name" value="Prok-E2_A"/>
</dbReference>
<sequence length="756" mass="81843">MAYFELGEPLPEVDPALLQDERLRTLLSACQTHPDIEVRELRRVSGDTSFDLIVVEAGDGTVAPRNEAGIHRRERLALYYQNENGIPFQVRALRLDFPDTLHQNGVESGTPKSLCLYEQDWDTVERSWTAPKLLAQILRWLEKTADGTLHAQDQALEQVFYGSGIQLVLPANFAAEIDSPRHELRLHRAPGSPQRIVLIGTVDDRDPAVSSALPFQVLSIALDGVAHPPIQAPPTTLGQLQGLLERVGTSLFPALTEIICAKARDGATPAKGETRKKVMLLLRIPRLRENVRERIDVLGFLLDADLAGLGLALGVLQQTQPNGPAFPFHQLNTAQTAAVSDGVWSQIGLMPVDLRESTTRASARHWSGISEGAGEFRGLLAGVGALGSTLADLWARSGWGCWDYVDPDLIEPHNPIRHLARQGDVGRPKVDVVRELTAATLGESCSDSNDLPVKANAGDEAALATAIARASLLVDATTTLSVPRDWSERDVPRTASVFLTPSGQASVLLLEDAARRVRAASLEAQYYRAVLRSSWGAGHLTTESAVRRTGAGCRDHSLVMSAESILLHAALLSRRLRQSANGTTASIGVWSADSENGAVSFHDVPVRDMRQLACGNWKIYWDDGLDEHLRALRARSLPNETGGILLGVTDHKLRTIHLVDALSAPLDSSSSPEGFTRGRDGVTQARRDCLARTARMVDYIGEWHSHPRGVGATPSSLDVELLAHLATALASDGIPGVMLIVGERDLSISLGSCIDV</sequence>
<evidence type="ECO:0000256" key="1">
    <source>
        <dbReference type="ARBA" id="ARBA00022670"/>
    </source>
</evidence>
<keyword evidence="2" id="KW-0479">Metal-binding</keyword>
<evidence type="ECO:0000256" key="2">
    <source>
        <dbReference type="ARBA" id="ARBA00022723"/>
    </source>
</evidence>
<dbReference type="GO" id="GO:0046872">
    <property type="term" value="F:metal ion binding"/>
    <property type="evidence" value="ECO:0007669"/>
    <property type="project" value="UniProtKB-KW"/>
</dbReference>
<dbReference type="GO" id="GO:0008237">
    <property type="term" value="F:metallopeptidase activity"/>
    <property type="evidence" value="ECO:0007669"/>
    <property type="project" value="UniProtKB-KW"/>
</dbReference>
<evidence type="ECO:0000313" key="9">
    <source>
        <dbReference type="Proteomes" id="UP000061010"/>
    </source>
</evidence>
<reference evidence="8 9" key="1">
    <citation type="journal article" date="2015" name="Genome Announc.">
        <title>Complete Genome Sequencing of Stenotrophomonas acidaminiphila ZAC14D2_NAIMI4_2, a Multidrug-Resistant Strain Isolated from Sediments of a Polluted River in Mexico, Uncovers New Antibiotic Resistance Genes and a Novel Class-II Lasso Peptide Biosynthesis Gene Cluster.</title>
        <authorList>
            <person name="Vinuesa P."/>
            <person name="Ochoa-Sanchez L.E."/>
        </authorList>
    </citation>
    <scope>NUCLEOTIDE SEQUENCE [LARGE SCALE GENOMIC DNA]</scope>
    <source>
        <strain evidence="8 9">ZAC14D2_NAIMI4_2</strain>
    </source>
</reference>
<proteinExistence type="predicted"/>
<name>A0A0S1AZM3_9GAMM</name>
<evidence type="ECO:0000256" key="4">
    <source>
        <dbReference type="ARBA" id="ARBA00022833"/>
    </source>
</evidence>
<evidence type="ECO:0000256" key="3">
    <source>
        <dbReference type="ARBA" id="ARBA00022801"/>
    </source>
</evidence>
<keyword evidence="4" id="KW-0862">Zinc</keyword>
<accession>A0A0S1AZM3</accession>
<keyword evidence="5" id="KW-0482">Metalloprotease</keyword>
<dbReference type="OrthoDB" id="5470925at2"/>
<evidence type="ECO:0000259" key="6">
    <source>
        <dbReference type="Pfam" id="PF00899"/>
    </source>
</evidence>
<evidence type="ECO:0000259" key="7">
    <source>
        <dbReference type="Pfam" id="PF14464"/>
    </source>
</evidence>
<keyword evidence="3" id="KW-0378">Hydrolase</keyword>
<dbReference type="EMBL" id="CP012900">
    <property type="protein sequence ID" value="ALJ28263.1"/>
    <property type="molecule type" value="Genomic_DNA"/>
</dbReference>
<dbReference type="Pfam" id="PF00899">
    <property type="entry name" value="ThiF"/>
    <property type="match status" value="1"/>
</dbReference>
<feature type="domain" description="JAB" evidence="7">
    <location>
        <begin position="628"/>
        <end position="743"/>
    </location>
</feature>
<gene>
    <name evidence="8" type="ORF">AOT14_18860</name>
</gene>
<evidence type="ECO:0000313" key="8">
    <source>
        <dbReference type="EMBL" id="ALJ28263.1"/>
    </source>
</evidence>
<dbReference type="Gene3D" id="3.40.50.720">
    <property type="entry name" value="NAD(P)-binding Rossmann-like Domain"/>
    <property type="match status" value="1"/>
</dbReference>
<dbReference type="Proteomes" id="UP000061010">
    <property type="component" value="Chromosome"/>
</dbReference>
<dbReference type="KEGG" id="sacz:AOT14_18860"/>
<organism evidence="8 9">
    <name type="scientific">Stenotrophomonas acidaminiphila</name>
    <dbReference type="NCBI Taxonomy" id="128780"/>
    <lineage>
        <taxon>Bacteria</taxon>
        <taxon>Pseudomonadati</taxon>
        <taxon>Pseudomonadota</taxon>
        <taxon>Gammaproteobacteria</taxon>
        <taxon>Lysobacterales</taxon>
        <taxon>Lysobacteraceae</taxon>
        <taxon>Stenotrophomonas</taxon>
    </lineage>
</organism>
<dbReference type="GO" id="GO:0006508">
    <property type="term" value="P:proteolysis"/>
    <property type="evidence" value="ECO:0007669"/>
    <property type="project" value="UniProtKB-KW"/>
</dbReference>
<evidence type="ECO:0000256" key="5">
    <source>
        <dbReference type="ARBA" id="ARBA00023049"/>
    </source>
</evidence>
<keyword evidence="1" id="KW-0645">Protease</keyword>
<keyword evidence="9" id="KW-1185">Reference proteome</keyword>
<dbReference type="InterPro" id="IPR000594">
    <property type="entry name" value="ThiF_NAD_FAD-bd"/>
</dbReference>
<dbReference type="InterPro" id="IPR028090">
    <property type="entry name" value="JAB_dom_prok"/>
</dbReference>
<dbReference type="AlphaFoldDB" id="A0A0S1AZM3"/>